<dbReference type="GO" id="GO:0016787">
    <property type="term" value="F:hydrolase activity"/>
    <property type="evidence" value="ECO:0007669"/>
    <property type="project" value="UniProtKB-KW"/>
</dbReference>
<feature type="domain" description="Beta-lactamase-related" evidence="1">
    <location>
        <begin position="32"/>
        <end position="349"/>
    </location>
</feature>
<name>A0ABV5SXU3_9MICO</name>
<proteinExistence type="predicted"/>
<dbReference type="Proteomes" id="UP001589611">
    <property type="component" value="Unassembled WGS sequence"/>
</dbReference>
<evidence type="ECO:0000313" key="3">
    <source>
        <dbReference type="Proteomes" id="UP001589611"/>
    </source>
</evidence>
<protein>
    <submittedName>
        <fullName evidence="2">Serine hydrolase domain-containing protein</fullName>
        <ecNumber evidence="2">3.-.-.-</ecNumber>
    </submittedName>
</protein>
<reference evidence="2 3" key="1">
    <citation type="submission" date="2024-09" db="EMBL/GenBank/DDBJ databases">
        <authorList>
            <person name="Sun Q."/>
            <person name="Mori K."/>
        </authorList>
    </citation>
    <scope>NUCLEOTIDE SEQUENCE [LARGE SCALE GENOMIC DNA]</scope>
    <source>
        <strain evidence="2 3">JCM 1342</strain>
    </source>
</reference>
<sequence length="405" mass="41211">MATACAPDAHVEIDVPSQVAAALPDETVQQLQDAVTHAMTAAGASGAIVGVWAPWSGELVTGLGVESPAGTEPVTADMEFRVAQLTRPMICDVLYAVADEGAVRLDDPVADWVSGFPDLTDITLDQLCDSTSGIGSYSSQLAGMFLSNPARVWNPRELASYGIGQPRGGEPGSAYRDSDAGYVILGVALERATGRSAAQLLAEYVFDPLDLTQTRLPGGAAAPPSAEAVLTGHHSMRDAAGVMNCAEPLEITSLSASSGFTDSGVVSNIADVGRYVQGLASGALLPPGADRFEQPLAVYADAPSWYTTRGGAMQAGSLVGQSGSVPGYAMAAFSDPNSGLTVAVVLNNSAVGGGFTQYLAWELAAIASKAPAAAGATAPDAGLPWTAQQYHDLIAASAICSAPPA</sequence>
<dbReference type="InterPro" id="IPR001466">
    <property type="entry name" value="Beta-lactam-related"/>
</dbReference>
<dbReference type="SUPFAM" id="SSF56601">
    <property type="entry name" value="beta-lactamase/transpeptidase-like"/>
    <property type="match status" value="1"/>
</dbReference>
<accession>A0ABV5SXU3</accession>
<dbReference type="PANTHER" id="PTHR46825">
    <property type="entry name" value="D-ALANYL-D-ALANINE-CARBOXYPEPTIDASE/ENDOPEPTIDASE AMPH"/>
    <property type="match status" value="1"/>
</dbReference>
<gene>
    <name evidence="2" type="ORF">ACFFPJ_01420</name>
</gene>
<dbReference type="PANTHER" id="PTHR46825:SF7">
    <property type="entry name" value="D-ALANYL-D-ALANINE CARBOXYPEPTIDASE"/>
    <property type="match status" value="1"/>
</dbReference>
<dbReference type="EC" id="3.-.-.-" evidence="2"/>
<dbReference type="Gene3D" id="3.40.710.10">
    <property type="entry name" value="DD-peptidase/beta-lactamase superfamily"/>
    <property type="match status" value="1"/>
</dbReference>
<dbReference type="RefSeq" id="WP_344710928.1">
    <property type="nucleotide sequence ID" value="NZ_BAAAWH010000001.1"/>
</dbReference>
<dbReference type="EMBL" id="JBHMBE010000001">
    <property type="protein sequence ID" value="MFB9644452.1"/>
    <property type="molecule type" value="Genomic_DNA"/>
</dbReference>
<organism evidence="2 3">
    <name type="scientific">Microbacterium terregens</name>
    <dbReference type="NCBI Taxonomy" id="69363"/>
    <lineage>
        <taxon>Bacteria</taxon>
        <taxon>Bacillati</taxon>
        <taxon>Actinomycetota</taxon>
        <taxon>Actinomycetes</taxon>
        <taxon>Micrococcales</taxon>
        <taxon>Microbacteriaceae</taxon>
        <taxon>Microbacterium</taxon>
    </lineage>
</organism>
<dbReference type="Pfam" id="PF00144">
    <property type="entry name" value="Beta-lactamase"/>
    <property type="match status" value="1"/>
</dbReference>
<keyword evidence="3" id="KW-1185">Reference proteome</keyword>
<dbReference type="InterPro" id="IPR012338">
    <property type="entry name" value="Beta-lactam/transpept-like"/>
</dbReference>
<evidence type="ECO:0000259" key="1">
    <source>
        <dbReference type="Pfam" id="PF00144"/>
    </source>
</evidence>
<comment type="caution">
    <text evidence="2">The sequence shown here is derived from an EMBL/GenBank/DDBJ whole genome shotgun (WGS) entry which is preliminary data.</text>
</comment>
<keyword evidence="2" id="KW-0378">Hydrolase</keyword>
<dbReference type="InterPro" id="IPR050491">
    <property type="entry name" value="AmpC-like"/>
</dbReference>
<evidence type="ECO:0000313" key="2">
    <source>
        <dbReference type="EMBL" id="MFB9644452.1"/>
    </source>
</evidence>